<dbReference type="Pfam" id="PF20469">
    <property type="entry name" value="OLD-like_TOPRIM"/>
    <property type="match status" value="1"/>
</dbReference>
<name>A0A4S8N3G1_9ACTN</name>
<comment type="caution">
    <text evidence="2">The sequence shown here is derived from an EMBL/GenBank/DDBJ whole genome shotgun (WGS) entry which is preliminary data.</text>
</comment>
<organism evidence="2 3">
    <name type="scientific">Nocardioides caeni</name>
    <dbReference type="NCBI Taxonomy" id="574700"/>
    <lineage>
        <taxon>Bacteria</taxon>
        <taxon>Bacillati</taxon>
        <taxon>Actinomycetota</taxon>
        <taxon>Actinomycetes</taxon>
        <taxon>Propionibacteriales</taxon>
        <taxon>Nocardioidaceae</taxon>
        <taxon>Nocardioides</taxon>
    </lineage>
</organism>
<keyword evidence="2" id="KW-0255">Endonuclease</keyword>
<dbReference type="EMBL" id="STGW01000011">
    <property type="protein sequence ID" value="THV10071.1"/>
    <property type="molecule type" value="Genomic_DNA"/>
</dbReference>
<proteinExistence type="predicted"/>
<dbReference type="InterPro" id="IPR034139">
    <property type="entry name" value="TOPRIM_OLD"/>
</dbReference>
<sequence>MNAAAERLLLVEGESDRVALEATAAVLGVDLAATGVVIRPMGGITNLGHHLPRTDPAARVALLHDIGEASYVRRTVARFPDRALPCFACDRDLEDELVRAHGGVRGALAVVEAAGDLPKWEILTGQPFHRERDEVDVLRRFWGTTSGRKERYALLLVEGLAPARVPAVLRDALATVTG</sequence>
<keyword evidence="2" id="KW-0540">Nuclease</keyword>
<evidence type="ECO:0000313" key="3">
    <source>
        <dbReference type="Proteomes" id="UP000307087"/>
    </source>
</evidence>
<dbReference type="AlphaFoldDB" id="A0A4S8N3G1"/>
<protein>
    <submittedName>
        <fullName evidence="2">ATP-dependent endonuclease</fullName>
    </submittedName>
</protein>
<dbReference type="OrthoDB" id="9152042at2"/>
<keyword evidence="3" id="KW-1185">Reference proteome</keyword>
<dbReference type="GO" id="GO:0004519">
    <property type="term" value="F:endonuclease activity"/>
    <property type="evidence" value="ECO:0007669"/>
    <property type="project" value="UniProtKB-KW"/>
</dbReference>
<dbReference type="RefSeq" id="WP_136563664.1">
    <property type="nucleotide sequence ID" value="NZ_BAABLS010000006.1"/>
</dbReference>
<evidence type="ECO:0000313" key="2">
    <source>
        <dbReference type="EMBL" id="THV10071.1"/>
    </source>
</evidence>
<evidence type="ECO:0000259" key="1">
    <source>
        <dbReference type="Pfam" id="PF20469"/>
    </source>
</evidence>
<gene>
    <name evidence="2" type="ORF">E9934_14745</name>
</gene>
<reference evidence="2 3" key="1">
    <citation type="journal article" date="2009" name="Int. J. Syst. Evol. Microbiol.">
        <title>Nocardioides caeni sp. nov., isolated from wastewater.</title>
        <authorList>
            <person name="Yoon J.H."/>
            <person name="Kang S.J."/>
            <person name="Park S."/>
            <person name="Kim W."/>
            <person name="Oh T.K."/>
        </authorList>
    </citation>
    <scope>NUCLEOTIDE SEQUENCE [LARGE SCALE GENOMIC DNA]</scope>
    <source>
        <strain evidence="2 3">DSM 23134</strain>
    </source>
</reference>
<accession>A0A4S8N3G1</accession>
<dbReference type="Proteomes" id="UP000307087">
    <property type="component" value="Unassembled WGS sequence"/>
</dbReference>
<feature type="domain" description="OLD protein-like TOPRIM" evidence="1">
    <location>
        <begin position="5"/>
        <end position="49"/>
    </location>
</feature>
<keyword evidence="2" id="KW-0378">Hydrolase</keyword>